<gene>
    <name evidence="1" type="ORF">BBB56_23190</name>
</gene>
<protein>
    <submittedName>
        <fullName evidence="1">Uncharacterized protein</fullName>
    </submittedName>
</protein>
<evidence type="ECO:0000313" key="2">
    <source>
        <dbReference type="Proteomes" id="UP000281332"/>
    </source>
</evidence>
<comment type="caution">
    <text evidence="1">The sequence shown here is derived from an EMBL/GenBank/DDBJ whole genome shotgun (WGS) entry which is preliminary data.</text>
</comment>
<dbReference type="Proteomes" id="UP000281332">
    <property type="component" value="Unassembled WGS sequence"/>
</dbReference>
<dbReference type="EMBL" id="RMVG01000041">
    <property type="protein sequence ID" value="RPD91742.1"/>
    <property type="molecule type" value="Genomic_DNA"/>
</dbReference>
<reference evidence="1 2" key="1">
    <citation type="submission" date="2018-11" db="EMBL/GenBank/DDBJ databases">
        <title>Whole genome sequencing of Pantoea sp. RIT388.</title>
        <authorList>
            <person name="Gan H.M."/>
            <person name="Hudson A.O."/>
        </authorList>
    </citation>
    <scope>NUCLEOTIDE SEQUENCE [LARGE SCALE GENOMIC DNA]</scope>
    <source>
        <strain evidence="1 2">RIT388</strain>
    </source>
</reference>
<proteinExistence type="predicted"/>
<sequence>MTVEKIQFRHAEHCGWMVFTERMVTCFGREADARIPGLQARGFGVKKLYCKPGLIPDDGYVALFGETLRRLLEVAPGDPFALSMLSRLGTSGKNGGLFIDFIEIDALSSGSASGEHHA</sequence>
<dbReference type="OrthoDB" id="6549705at2"/>
<name>A0A3N4N611_9GAMM</name>
<evidence type="ECO:0000313" key="1">
    <source>
        <dbReference type="EMBL" id="RPD91742.1"/>
    </source>
</evidence>
<keyword evidence="2" id="KW-1185">Reference proteome</keyword>
<organism evidence="1 2">
    <name type="scientific">Candidatus Pantoea deserta</name>
    <dbReference type="NCBI Taxonomy" id="1869313"/>
    <lineage>
        <taxon>Bacteria</taxon>
        <taxon>Pseudomonadati</taxon>
        <taxon>Pseudomonadota</taxon>
        <taxon>Gammaproteobacteria</taxon>
        <taxon>Enterobacterales</taxon>
        <taxon>Erwiniaceae</taxon>
        <taxon>Pantoea</taxon>
    </lineage>
</organism>
<dbReference type="RefSeq" id="WP_123803232.1">
    <property type="nucleotide sequence ID" value="NZ_RMVG01000041.1"/>
</dbReference>
<accession>A0A3N4N611</accession>
<dbReference type="AlphaFoldDB" id="A0A3N4N611"/>